<dbReference type="Proteomes" id="UP000286268">
    <property type="component" value="Chromosome"/>
</dbReference>
<sequence>MKKRRKDFKIVHGIVALWLIAVISLLSVESVAIINMYKINGNLTSLNEKQLQNIKILGDVNGSFNGMRNVLTKIIDRTYDEAMITTVKDTDSKIRTLISELNTKGNSDEKNKLISDMKDYYDKYMDKFPPLAEKRKVGQAMTKEYMDDYTKVGTGVSTSIEKLVASEKQSADLINKQSQDDFVSTRTKFILITAGIFILVTAISMFILWYIRNSIKEFTAQLKVVASGDLTLDIETNENNEFGIMKRELSSTVDAIAIILGEVKQDAGKMNDQALSLSAISEEMTSSSQEVSTAIQEVAIGSTSQAQELMTIAGVVNEFGEAIENISGIVGNVNKSTETISSMANLSNEQMQSLVLSAKTVSESFEKVTDKIDKLGANIKEINGITSLINSIADQTNLLALNAAIEAARAGEAGKGFAVVADEIRKLAEQSKESSTEINSRLDMISKETSEVVDTTNVVNDEFTGQINTIEESIASFKNIIELVEEVIPLMKEVSGAMNSIDSDKNDIIARIGNASAVAEENSASSEEITASSEQMSSSSEEVAESAQTLSEMSSSMVSVVNRFKV</sequence>
<dbReference type="RefSeq" id="WP_128211542.1">
    <property type="nucleotide sequence ID" value="NZ_CP025746.1"/>
</dbReference>
<dbReference type="InterPro" id="IPR004089">
    <property type="entry name" value="MCPsignal_dom"/>
</dbReference>
<dbReference type="PROSITE" id="PS50111">
    <property type="entry name" value="CHEMOTAXIS_TRANSDUC_2"/>
    <property type="match status" value="1"/>
</dbReference>
<evidence type="ECO:0000259" key="6">
    <source>
        <dbReference type="PROSITE" id="PS50111"/>
    </source>
</evidence>
<dbReference type="PROSITE" id="PS50885">
    <property type="entry name" value="HAMP"/>
    <property type="match status" value="1"/>
</dbReference>
<dbReference type="PANTHER" id="PTHR32089:SF112">
    <property type="entry name" value="LYSOZYME-LIKE PROTEIN-RELATED"/>
    <property type="match status" value="1"/>
</dbReference>
<protein>
    <submittedName>
        <fullName evidence="8">Methyl-accepting chemotaxis protein</fullName>
    </submittedName>
</protein>
<dbReference type="PANTHER" id="PTHR32089">
    <property type="entry name" value="METHYL-ACCEPTING CHEMOTAXIS PROTEIN MCPB"/>
    <property type="match status" value="1"/>
</dbReference>
<dbReference type="SMART" id="SM00283">
    <property type="entry name" value="MA"/>
    <property type="match status" value="1"/>
</dbReference>
<dbReference type="InterPro" id="IPR003660">
    <property type="entry name" value="HAMP_dom"/>
</dbReference>
<evidence type="ECO:0000313" key="9">
    <source>
        <dbReference type="Proteomes" id="UP000286268"/>
    </source>
</evidence>
<evidence type="ECO:0000256" key="1">
    <source>
        <dbReference type="ARBA" id="ARBA00023224"/>
    </source>
</evidence>
<keyword evidence="5" id="KW-1133">Transmembrane helix</keyword>
<dbReference type="OrthoDB" id="369336at2"/>
<reference evidence="8 9" key="1">
    <citation type="submission" date="2018-01" db="EMBL/GenBank/DDBJ databases">
        <title>Genome Sequencing and Assembly of Anaerobacter polyendosporus strain CT4.</title>
        <authorList>
            <person name="Tachaapaikoon C."/>
            <person name="Sutheeworapong S."/>
            <person name="Jenjaroenpun P."/>
            <person name="Wongsurawat T."/>
            <person name="Nookeaw I."/>
            <person name="Cheawchanlertfa P."/>
            <person name="Kosugi A."/>
            <person name="Cheevadhanarak S."/>
            <person name="Ratanakhanokchai K."/>
        </authorList>
    </citation>
    <scope>NUCLEOTIDE SEQUENCE [LARGE SCALE GENOMIC DNA]</scope>
    <source>
        <strain evidence="8 9">CT4</strain>
    </source>
</reference>
<keyword evidence="5" id="KW-0472">Membrane</keyword>
<feature type="domain" description="Methyl-accepting transducer" evidence="6">
    <location>
        <begin position="280"/>
        <end position="537"/>
    </location>
</feature>
<dbReference type="Pfam" id="PF00015">
    <property type="entry name" value="MCPsignal"/>
    <property type="match status" value="1"/>
</dbReference>
<dbReference type="AlphaFoldDB" id="A0A410DPL9"/>
<evidence type="ECO:0000256" key="3">
    <source>
        <dbReference type="PROSITE-ProRule" id="PRU00284"/>
    </source>
</evidence>
<dbReference type="SUPFAM" id="SSF58104">
    <property type="entry name" value="Methyl-accepting chemotaxis protein (MCP) signaling domain"/>
    <property type="match status" value="1"/>
</dbReference>
<evidence type="ECO:0000256" key="4">
    <source>
        <dbReference type="SAM" id="MobiDB-lite"/>
    </source>
</evidence>
<organism evidence="8 9">
    <name type="scientific">Clostridium manihotivorum</name>
    <dbReference type="NCBI Taxonomy" id="2320868"/>
    <lineage>
        <taxon>Bacteria</taxon>
        <taxon>Bacillati</taxon>
        <taxon>Bacillota</taxon>
        <taxon>Clostridia</taxon>
        <taxon>Eubacteriales</taxon>
        <taxon>Clostridiaceae</taxon>
        <taxon>Clostridium</taxon>
    </lineage>
</organism>
<evidence type="ECO:0000256" key="5">
    <source>
        <dbReference type="SAM" id="Phobius"/>
    </source>
</evidence>
<feature type="transmembrane region" description="Helical" evidence="5">
    <location>
        <begin position="189"/>
        <end position="211"/>
    </location>
</feature>
<dbReference type="GO" id="GO:0007165">
    <property type="term" value="P:signal transduction"/>
    <property type="evidence" value="ECO:0007669"/>
    <property type="project" value="UniProtKB-KW"/>
</dbReference>
<keyword evidence="5" id="KW-0812">Transmembrane</keyword>
<proteinExistence type="inferred from homology"/>
<evidence type="ECO:0000256" key="2">
    <source>
        <dbReference type="ARBA" id="ARBA00029447"/>
    </source>
</evidence>
<dbReference type="GO" id="GO:0016020">
    <property type="term" value="C:membrane"/>
    <property type="evidence" value="ECO:0007669"/>
    <property type="project" value="InterPro"/>
</dbReference>
<comment type="similarity">
    <text evidence="2">Belongs to the methyl-accepting chemotaxis (MCP) protein family.</text>
</comment>
<keyword evidence="9" id="KW-1185">Reference proteome</keyword>
<feature type="domain" description="HAMP" evidence="7">
    <location>
        <begin position="209"/>
        <end position="261"/>
    </location>
</feature>
<keyword evidence="1 3" id="KW-0807">Transducer</keyword>
<accession>A0A410DPL9</accession>
<dbReference type="KEGG" id="cmah:C1I91_04585"/>
<name>A0A410DPL9_9CLOT</name>
<dbReference type="InterPro" id="IPR024478">
    <property type="entry name" value="HlyB_4HB_MCP"/>
</dbReference>
<dbReference type="Gene3D" id="1.10.287.950">
    <property type="entry name" value="Methyl-accepting chemotaxis protein"/>
    <property type="match status" value="1"/>
</dbReference>
<gene>
    <name evidence="8" type="ORF">C1I91_04585</name>
</gene>
<dbReference type="Pfam" id="PF12729">
    <property type="entry name" value="4HB_MCP_1"/>
    <property type="match status" value="1"/>
</dbReference>
<evidence type="ECO:0000259" key="7">
    <source>
        <dbReference type="PROSITE" id="PS50885"/>
    </source>
</evidence>
<evidence type="ECO:0000313" key="8">
    <source>
        <dbReference type="EMBL" id="QAA30995.1"/>
    </source>
</evidence>
<dbReference type="EMBL" id="CP025746">
    <property type="protein sequence ID" value="QAA30995.1"/>
    <property type="molecule type" value="Genomic_DNA"/>
</dbReference>
<feature type="region of interest" description="Disordered" evidence="4">
    <location>
        <begin position="521"/>
        <end position="558"/>
    </location>
</feature>